<dbReference type="EMBL" id="BMKX01000011">
    <property type="protein sequence ID" value="GGJ71877.1"/>
    <property type="molecule type" value="Genomic_DNA"/>
</dbReference>
<name>A0ABQ2DWM9_9MICC</name>
<dbReference type="GeneID" id="303305677"/>
<accession>A0ABQ2DWM9</accession>
<evidence type="ECO:0000313" key="1">
    <source>
        <dbReference type="EMBL" id="GGJ71877.1"/>
    </source>
</evidence>
<dbReference type="SUPFAM" id="SSF89095">
    <property type="entry name" value="GatB/YqeY motif"/>
    <property type="match status" value="1"/>
</dbReference>
<protein>
    <submittedName>
        <fullName evidence="1">Aspartyl-tRNA amidotransferase subunit B</fullName>
    </submittedName>
</protein>
<gene>
    <name evidence="1" type="ORF">GCM10007173_33440</name>
</gene>
<keyword evidence="2" id="KW-1185">Reference proteome</keyword>
<dbReference type="Gene3D" id="1.10.10.410">
    <property type="match status" value="1"/>
</dbReference>
<dbReference type="Pfam" id="PF09424">
    <property type="entry name" value="YqeY"/>
    <property type="match status" value="1"/>
</dbReference>
<dbReference type="Proteomes" id="UP000606115">
    <property type="component" value="Unassembled WGS sequence"/>
</dbReference>
<reference evidence="2" key="1">
    <citation type="journal article" date="2019" name="Int. J. Syst. Evol. Microbiol.">
        <title>The Global Catalogue of Microorganisms (GCM) 10K type strain sequencing project: providing services to taxonomists for standard genome sequencing and annotation.</title>
        <authorList>
            <consortium name="The Broad Institute Genomics Platform"/>
            <consortium name="The Broad Institute Genome Sequencing Center for Infectious Disease"/>
            <person name="Wu L."/>
            <person name="Ma J."/>
        </authorList>
    </citation>
    <scope>NUCLEOTIDE SEQUENCE [LARGE SCALE GENOMIC DNA]</scope>
    <source>
        <strain evidence="2">CGMCC 1.3685</strain>
    </source>
</reference>
<dbReference type="Gene3D" id="1.10.1510.10">
    <property type="entry name" value="Uncharacterised protein YqeY/AIM41 PF09424, N-terminal domain"/>
    <property type="match status" value="1"/>
</dbReference>
<organism evidence="1 2">
    <name type="scientific">Glutamicibacter ardleyensis</name>
    <dbReference type="NCBI Taxonomy" id="225894"/>
    <lineage>
        <taxon>Bacteria</taxon>
        <taxon>Bacillati</taxon>
        <taxon>Actinomycetota</taxon>
        <taxon>Actinomycetes</taxon>
        <taxon>Micrococcales</taxon>
        <taxon>Micrococcaceae</taxon>
        <taxon>Glutamicibacter</taxon>
    </lineage>
</organism>
<dbReference type="PANTHER" id="PTHR28055">
    <property type="entry name" value="ALTERED INHERITANCE OF MITOCHONDRIA PROTEIN 41, MITOCHONDRIAL"/>
    <property type="match status" value="1"/>
</dbReference>
<comment type="caution">
    <text evidence="1">The sequence shown here is derived from an EMBL/GenBank/DDBJ whole genome shotgun (WGS) entry which is preliminary data.</text>
</comment>
<dbReference type="RefSeq" id="WP_188687237.1">
    <property type="nucleotide sequence ID" value="NZ_BMKX01000011.1"/>
</dbReference>
<evidence type="ECO:0000313" key="2">
    <source>
        <dbReference type="Proteomes" id="UP000606115"/>
    </source>
</evidence>
<sequence length="152" mass="16719">MSLKEQLRTDSITQLKAGNKMELTTLRNVLGEIETREKSGKTPTELNDAEVETLIRKQVANRHETAKTYTDKGISDRAAAEIAEATFLEGYLPQALSDDEARSIVDSVMAELSAERELTMKDMGSAMKLINAQVAGRYDGKTLSTLVRAKLA</sequence>
<dbReference type="InterPro" id="IPR023168">
    <property type="entry name" value="GatB_Yqey_C_2"/>
</dbReference>
<proteinExistence type="predicted"/>
<dbReference type="InterPro" id="IPR003789">
    <property type="entry name" value="Asn/Gln_tRNA_amidoTrase-B-like"/>
</dbReference>
<dbReference type="InterPro" id="IPR019004">
    <property type="entry name" value="YqeY/Aim41"/>
</dbReference>
<dbReference type="PANTHER" id="PTHR28055:SF1">
    <property type="entry name" value="ALTERED INHERITANCE OF MITOCHONDRIA PROTEIN 41, MITOCHONDRIAL"/>
    <property type="match status" value="1"/>
</dbReference>
<dbReference type="InterPro" id="IPR042184">
    <property type="entry name" value="YqeY/Aim41_N"/>
</dbReference>